<accession>A0A4Y2F272</accession>
<proteinExistence type="predicted"/>
<sequence>MFAIKVDIILEHIKIFVVVWLIVLKTCSLCTATELEMCMKLKVSTEMELSHNYNKTHGDSEDDLLLEDTSHGAKSDREDNKTSQEKENKRFIKHLLHPSGTTHFLNQR</sequence>
<organism evidence="2 3">
    <name type="scientific">Araneus ventricosus</name>
    <name type="common">Orbweaver spider</name>
    <name type="synonym">Epeira ventricosa</name>
    <dbReference type="NCBI Taxonomy" id="182803"/>
    <lineage>
        <taxon>Eukaryota</taxon>
        <taxon>Metazoa</taxon>
        <taxon>Ecdysozoa</taxon>
        <taxon>Arthropoda</taxon>
        <taxon>Chelicerata</taxon>
        <taxon>Arachnida</taxon>
        <taxon>Araneae</taxon>
        <taxon>Araneomorphae</taxon>
        <taxon>Entelegynae</taxon>
        <taxon>Araneoidea</taxon>
        <taxon>Araneidae</taxon>
        <taxon>Araneus</taxon>
    </lineage>
</organism>
<dbReference type="AlphaFoldDB" id="A0A4Y2F272"/>
<evidence type="ECO:0000313" key="3">
    <source>
        <dbReference type="Proteomes" id="UP000499080"/>
    </source>
</evidence>
<name>A0A4Y2F272_ARAVE</name>
<feature type="region of interest" description="Disordered" evidence="1">
    <location>
        <begin position="52"/>
        <end position="108"/>
    </location>
</feature>
<feature type="compositionally biased region" description="Basic and acidic residues" evidence="1">
    <location>
        <begin position="68"/>
        <end position="90"/>
    </location>
</feature>
<evidence type="ECO:0000256" key="1">
    <source>
        <dbReference type="SAM" id="MobiDB-lite"/>
    </source>
</evidence>
<comment type="caution">
    <text evidence="2">The sequence shown here is derived from an EMBL/GenBank/DDBJ whole genome shotgun (WGS) entry which is preliminary data.</text>
</comment>
<gene>
    <name evidence="2" type="ORF">AVEN_244518_1</name>
</gene>
<feature type="compositionally biased region" description="Polar residues" evidence="1">
    <location>
        <begin position="99"/>
        <end position="108"/>
    </location>
</feature>
<reference evidence="2 3" key="1">
    <citation type="journal article" date="2019" name="Sci. Rep.">
        <title>Orb-weaving spider Araneus ventricosus genome elucidates the spidroin gene catalogue.</title>
        <authorList>
            <person name="Kono N."/>
            <person name="Nakamura H."/>
            <person name="Ohtoshi R."/>
            <person name="Moran D.A.P."/>
            <person name="Shinohara A."/>
            <person name="Yoshida Y."/>
            <person name="Fujiwara M."/>
            <person name="Mori M."/>
            <person name="Tomita M."/>
            <person name="Arakawa K."/>
        </authorList>
    </citation>
    <scope>NUCLEOTIDE SEQUENCE [LARGE SCALE GENOMIC DNA]</scope>
</reference>
<evidence type="ECO:0000313" key="2">
    <source>
        <dbReference type="EMBL" id="GBM35630.1"/>
    </source>
</evidence>
<protein>
    <submittedName>
        <fullName evidence="2">Uncharacterized protein</fullName>
    </submittedName>
</protein>
<dbReference type="Proteomes" id="UP000499080">
    <property type="component" value="Unassembled WGS sequence"/>
</dbReference>
<keyword evidence="3" id="KW-1185">Reference proteome</keyword>
<dbReference type="EMBL" id="BGPR01000789">
    <property type="protein sequence ID" value="GBM35630.1"/>
    <property type="molecule type" value="Genomic_DNA"/>
</dbReference>